<evidence type="ECO:0000256" key="5">
    <source>
        <dbReference type="SAM" id="Phobius"/>
    </source>
</evidence>
<dbReference type="InterPro" id="IPR034269">
    <property type="entry name" value="At5g42320_M14_CPD"/>
</dbReference>
<organism evidence="8 9">
    <name type="scientific">Cymbomonas tetramitiformis</name>
    <dbReference type="NCBI Taxonomy" id="36881"/>
    <lineage>
        <taxon>Eukaryota</taxon>
        <taxon>Viridiplantae</taxon>
        <taxon>Chlorophyta</taxon>
        <taxon>Pyramimonadophyceae</taxon>
        <taxon>Pyramimonadales</taxon>
        <taxon>Pyramimonadaceae</taxon>
        <taxon>Cymbomonas</taxon>
    </lineage>
</organism>
<comment type="caution">
    <text evidence="8">The sequence shown here is derived from an EMBL/GenBank/DDBJ whole genome shotgun (WGS) entry which is preliminary data.</text>
</comment>
<feature type="chain" id="PRO_5042260350" description="Peptidase M14 domain-containing protein" evidence="6">
    <location>
        <begin position="22"/>
        <end position="558"/>
    </location>
</feature>
<comment type="similarity">
    <text evidence="2 3">Belongs to the peptidase M14 family.</text>
</comment>
<dbReference type="Pfam" id="PF00246">
    <property type="entry name" value="Peptidase_M14"/>
    <property type="match status" value="1"/>
</dbReference>
<feature type="domain" description="Peptidase M14" evidence="7">
    <location>
        <begin position="93"/>
        <end position="387"/>
    </location>
</feature>
<gene>
    <name evidence="8" type="ORF">CYMTET_41750</name>
</gene>
<dbReference type="GO" id="GO:0005615">
    <property type="term" value="C:extracellular space"/>
    <property type="evidence" value="ECO:0007669"/>
    <property type="project" value="TreeGrafter"/>
</dbReference>
<proteinExistence type="inferred from homology"/>
<evidence type="ECO:0000256" key="2">
    <source>
        <dbReference type="ARBA" id="ARBA00005988"/>
    </source>
</evidence>
<feature type="active site" description="Proton donor/acceptor" evidence="3">
    <location>
        <position position="361"/>
    </location>
</feature>
<feature type="signal peptide" evidence="6">
    <location>
        <begin position="1"/>
        <end position="21"/>
    </location>
</feature>
<evidence type="ECO:0000313" key="9">
    <source>
        <dbReference type="Proteomes" id="UP001190700"/>
    </source>
</evidence>
<name>A0AAE0C5G3_9CHLO</name>
<sequence length="558" mass="61807">MPKILRAFLIFLAFGKPTTEARLTTNPRTYQDQRAISKGYQLPQAGHSRVSELARATISQQNNQGSYHQPAQTAQLRGAQHRRAPFAQPDWTYYHTAEDTLKMIDEIVAQHPDTMSSQIHRKTLDGYSSELTVITIEPGGRDTPREDKIRVLMNFAQHGREIITSEVALRLLEKLAKSPELVASEFTASQADAQKLESMLRNSVILVSPMENINGRRMVEGGKLCERKNGHGVDTNRNWAVDWGKKEKDYDPSEEYPGKEPLSEPESFMLHELLLSFQPHAWVNVHSGMEALFMPYDHQARIPETRGAQAMLSLLNAINTGHCKGRCVVGSGGKSVGYLAHGTATDYIYERLQVPVVFTWEIYGDQKAHVNDCFRMFNPVSPAGYEDVVSSWVAASFTLLRLLDSHPLIPTLHASSPQGVAAVTNTEDLQSGDPSRTGATPAEEPAVLSTERASIAVPETVTKALQVRDHSGAMPMEVASTPHAQAPELDPVLLATVVPHPPARGSASKMNAVPRVTDLLMLFLVGLIVGVCAIQQMRNCCAPQFRRYNRRRNREVPV</sequence>
<dbReference type="CDD" id="cd06227">
    <property type="entry name" value="M14-CPA-like"/>
    <property type="match status" value="1"/>
</dbReference>
<feature type="region of interest" description="Disordered" evidence="4">
    <location>
        <begin position="427"/>
        <end position="449"/>
    </location>
</feature>
<dbReference type="PROSITE" id="PS52035">
    <property type="entry name" value="PEPTIDASE_M14"/>
    <property type="match status" value="1"/>
</dbReference>
<dbReference type="PANTHER" id="PTHR11705">
    <property type="entry name" value="PROTEASE FAMILY M14 CARBOXYPEPTIDASE A,B"/>
    <property type="match status" value="1"/>
</dbReference>
<evidence type="ECO:0000256" key="6">
    <source>
        <dbReference type="SAM" id="SignalP"/>
    </source>
</evidence>
<dbReference type="InterPro" id="IPR000834">
    <property type="entry name" value="Peptidase_M14"/>
</dbReference>
<dbReference type="GO" id="GO:0008270">
    <property type="term" value="F:zinc ion binding"/>
    <property type="evidence" value="ECO:0007669"/>
    <property type="project" value="InterPro"/>
</dbReference>
<dbReference type="EMBL" id="LGRX02027785">
    <property type="protein sequence ID" value="KAK3248801.1"/>
    <property type="molecule type" value="Genomic_DNA"/>
</dbReference>
<evidence type="ECO:0000256" key="3">
    <source>
        <dbReference type="PROSITE-ProRule" id="PRU01379"/>
    </source>
</evidence>
<comment type="cofactor">
    <cofactor evidence="1">
        <name>Zn(2+)</name>
        <dbReference type="ChEBI" id="CHEBI:29105"/>
    </cofactor>
</comment>
<keyword evidence="5" id="KW-0812">Transmembrane</keyword>
<keyword evidence="6" id="KW-0732">Signal</keyword>
<dbReference type="SMART" id="SM00631">
    <property type="entry name" value="Zn_pept"/>
    <property type="match status" value="1"/>
</dbReference>
<dbReference type="AlphaFoldDB" id="A0AAE0C5G3"/>
<evidence type="ECO:0000256" key="4">
    <source>
        <dbReference type="SAM" id="MobiDB-lite"/>
    </source>
</evidence>
<evidence type="ECO:0000259" key="7">
    <source>
        <dbReference type="PROSITE" id="PS52035"/>
    </source>
</evidence>
<protein>
    <recommendedName>
        <fullName evidence="7">Peptidase M14 domain-containing protein</fullName>
    </recommendedName>
</protein>
<evidence type="ECO:0000313" key="8">
    <source>
        <dbReference type="EMBL" id="KAK3248801.1"/>
    </source>
</evidence>
<dbReference type="Gene3D" id="3.40.630.10">
    <property type="entry name" value="Zn peptidases"/>
    <property type="match status" value="1"/>
</dbReference>
<keyword evidence="5" id="KW-1133">Transmembrane helix</keyword>
<dbReference type="PANTHER" id="PTHR11705:SF119">
    <property type="entry name" value="OS02G0119300 PROTEIN"/>
    <property type="match status" value="1"/>
</dbReference>
<reference evidence="8 9" key="1">
    <citation type="journal article" date="2015" name="Genome Biol. Evol.">
        <title>Comparative Genomics of a Bacterivorous Green Alga Reveals Evolutionary Causalities and Consequences of Phago-Mixotrophic Mode of Nutrition.</title>
        <authorList>
            <person name="Burns J.A."/>
            <person name="Paasch A."/>
            <person name="Narechania A."/>
            <person name="Kim E."/>
        </authorList>
    </citation>
    <scope>NUCLEOTIDE SEQUENCE [LARGE SCALE GENOMIC DNA]</scope>
    <source>
        <strain evidence="8 9">PLY_AMNH</strain>
    </source>
</reference>
<feature type="compositionally biased region" description="Polar residues" evidence="4">
    <location>
        <begin position="427"/>
        <end position="438"/>
    </location>
</feature>
<keyword evidence="9" id="KW-1185">Reference proteome</keyword>
<accession>A0AAE0C5G3</accession>
<dbReference type="GO" id="GO:0004181">
    <property type="term" value="F:metallocarboxypeptidase activity"/>
    <property type="evidence" value="ECO:0007669"/>
    <property type="project" value="InterPro"/>
</dbReference>
<evidence type="ECO:0000256" key="1">
    <source>
        <dbReference type="ARBA" id="ARBA00001947"/>
    </source>
</evidence>
<dbReference type="SUPFAM" id="SSF53187">
    <property type="entry name" value="Zn-dependent exopeptidases"/>
    <property type="match status" value="1"/>
</dbReference>
<keyword evidence="5" id="KW-0472">Membrane</keyword>
<dbReference type="FunFam" id="3.40.630.10:FF:000064">
    <property type="entry name" value="Carboxypeptidase A6"/>
    <property type="match status" value="1"/>
</dbReference>
<dbReference type="Proteomes" id="UP001190700">
    <property type="component" value="Unassembled WGS sequence"/>
</dbReference>
<feature type="transmembrane region" description="Helical" evidence="5">
    <location>
        <begin position="519"/>
        <end position="537"/>
    </location>
</feature>
<dbReference type="GO" id="GO:0006508">
    <property type="term" value="P:proteolysis"/>
    <property type="evidence" value="ECO:0007669"/>
    <property type="project" value="InterPro"/>
</dbReference>